<dbReference type="Gene3D" id="3.30.465.10">
    <property type="match status" value="1"/>
</dbReference>
<evidence type="ECO:0000313" key="4">
    <source>
        <dbReference type="Proteomes" id="UP000267821"/>
    </source>
</evidence>
<proteinExistence type="inferred from homology"/>
<dbReference type="InterPro" id="IPR050432">
    <property type="entry name" value="FAD-linked_Oxidoreductases_BP"/>
</dbReference>
<sequence>MPLCWFCGGYIQDGGHSLLSSLYGLAFLCEVITADRGLITASREQNSDLYWALSGGGGGTFGVVWPATVRAYKDVAVAGAIRSFSTTDFTAYHSALYKGAVAYAFYEKG</sequence>
<dbReference type="Proteomes" id="UP000267821">
    <property type="component" value="Unassembled WGS sequence"/>
</dbReference>
<dbReference type="AlphaFoldDB" id="A0A3N4LSF5"/>
<evidence type="ECO:0000256" key="2">
    <source>
        <dbReference type="ARBA" id="ARBA00023002"/>
    </source>
</evidence>
<dbReference type="OrthoDB" id="9983560at2759"/>
<dbReference type="PANTHER" id="PTHR13878">
    <property type="entry name" value="GULONOLACTONE OXIDASE"/>
    <property type="match status" value="1"/>
</dbReference>
<protein>
    <recommendedName>
        <fullName evidence="5">FAD-binding PCMH-type domain-containing protein</fullName>
    </recommendedName>
</protein>
<dbReference type="GO" id="GO:0050660">
    <property type="term" value="F:flavin adenine dinucleotide binding"/>
    <property type="evidence" value="ECO:0007669"/>
    <property type="project" value="InterPro"/>
</dbReference>
<dbReference type="EMBL" id="ML121541">
    <property type="protein sequence ID" value="RPB24479.1"/>
    <property type="molecule type" value="Genomic_DNA"/>
</dbReference>
<dbReference type="InParanoid" id="A0A3N4LSF5"/>
<dbReference type="GO" id="GO:0016491">
    <property type="term" value="F:oxidoreductase activity"/>
    <property type="evidence" value="ECO:0007669"/>
    <property type="project" value="UniProtKB-KW"/>
</dbReference>
<keyword evidence="2" id="KW-0560">Oxidoreductase</keyword>
<keyword evidence="4" id="KW-1185">Reference proteome</keyword>
<comment type="similarity">
    <text evidence="1">Belongs to the oxygen-dependent FAD-linked oxidoreductase family.</text>
</comment>
<gene>
    <name evidence="3" type="ORF">L211DRAFT_867829</name>
</gene>
<organism evidence="3 4">
    <name type="scientific">Terfezia boudieri ATCC MYA-4762</name>
    <dbReference type="NCBI Taxonomy" id="1051890"/>
    <lineage>
        <taxon>Eukaryota</taxon>
        <taxon>Fungi</taxon>
        <taxon>Dikarya</taxon>
        <taxon>Ascomycota</taxon>
        <taxon>Pezizomycotina</taxon>
        <taxon>Pezizomycetes</taxon>
        <taxon>Pezizales</taxon>
        <taxon>Pezizaceae</taxon>
        <taxon>Terfezia</taxon>
    </lineage>
</organism>
<dbReference type="STRING" id="1051890.A0A3N4LSF5"/>
<reference evidence="3 4" key="1">
    <citation type="journal article" date="2018" name="Nat. Ecol. Evol.">
        <title>Pezizomycetes genomes reveal the molecular basis of ectomycorrhizal truffle lifestyle.</title>
        <authorList>
            <person name="Murat C."/>
            <person name="Payen T."/>
            <person name="Noel B."/>
            <person name="Kuo A."/>
            <person name="Morin E."/>
            <person name="Chen J."/>
            <person name="Kohler A."/>
            <person name="Krizsan K."/>
            <person name="Balestrini R."/>
            <person name="Da Silva C."/>
            <person name="Montanini B."/>
            <person name="Hainaut M."/>
            <person name="Levati E."/>
            <person name="Barry K.W."/>
            <person name="Belfiori B."/>
            <person name="Cichocki N."/>
            <person name="Clum A."/>
            <person name="Dockter R.B."/>
            <person name="Fauchery L."/>
            <person name="Guy J."/>
            <person name="Iotti M."/>
            <person name="Le Tacon F."/>
            <person name="Lindquist E.A."/>
            <person name="Lipzen A."/>
            <person name="Malagnac F."/>
            <person name="Mello A."/>
            <person name="Molinier V."/>
            <person name="Miyauchi S."/>
            <person name="Poulain J."/>
            <person name="Riccioni C."/>
            <person name="Rubini A."/>
            <person name="Sitrit Y."/>
            <person name="Splivallo R."/>
            <person name="Traeger S."/>
            <person name="Wang M."/>
            <person name="Zifcakova L."/>
            <person name="Wipf D."/>
            <person name="Zambonelli A."/>
            <person name="Paolocci F."/>
            <person name="Nowrousian M."/>
            <person name="Ottonello S."/>
            <person name="Baldrian P."/>
            <person name="Spatafora J.W."/>
            <person name="Henrissat B."/>
            <person name="Nagy L.G."/>
            <person name="Aury J.M."/>
            <person name="Wincker P."/>
            <person name="Grigoriev I.V."/>
            <person name="Bonfante P."/>
            <person name="Martin F.M."/>
        </authorList>
    </citation>
    <scope>NUCLEOTIDE SEQUENCE [LARGE SCALE GENOMIC DNA]</scope>
    <source>
        <strain evidence="3 4">ATCC MYA-4762</strain>
    </source>
</reference>
<dbReference type="InterPro" id="IPR016169">
    <property type="entry name" value="FAD-bd_PCMH_sub2"/>
</dbReference>
<evidence type="ECO:0008006" key="5">
    <source>
        <dbReference type="Google" id="ProtNLM"/>
    </source>
</evidence>
<evidence type="ECO:0000313" key="3">
    <source>
        <dbReference type="EMBL" id="RPB24479.1"/>
    </source>
</evidence>
<accession>A0A3N4LSF5</accession>
<evidence type="ECO:0000256" key="1">
    <source>
        <dbReference type="ARBA" id="ARBA00005466"/>
    </source>
</evidence>
<dbReference type="SUPFAM" id="SSF56176">
    <property type="entry name" value="FAD-binding/transporter-associated domain-like"/>
    <property type="match status" value="1"/>
</dbReference>
<dbReference type="InterPro" id="IPR036318">
    <property type="entry name" value="FAD-bd_PCMH-like_sf"/>
</dbReference>
<dbReference type="PANTHER" id="PTHR13878:SF91">
    <property type="entry name" value="FAD BINDING DOMAIN PROTEIN (AFU_ORTHOLOGUE AFUA_6G12070)-RELATED"/>
    <property type="match status" value="1"/>
</dbReference>
<name>A0A3N4LSF5_9PEZI</name>